<evidence type="ECO:0000256" key="2">
    <source>
        <dbReference type="ARBA" id="ARBA00005216"/>
    </source>
</evidence>
<evidence type="ECO:0000313" key="14">
    <source>
        <dbReference type="Proteomes" id="UP000319342"/>
    </source>
</evidence>
<dbReference type="Pfam" id="PF00389">
    <property type="entry name" value="2-Hacid_dh"/>
    <property type="match status" value="1"/>
</dbReference>
<comment type="pathway">
    <text evidence="2 11">Amino-acid biosynthesis; L-serine biosynthesis; L-serine from 3-phospho-D-glycerate: step 1/3.</text>
</comment>
<dbReference type="PANTHER" id="PTHR42789:SF1">
    <property type="entry name" value="D-ISOMER SPECIFIC 2-HYDROXYACID DEHYDROGENASE FAMILY PROTEIN (AFU_ORTHOLOGUE AFUA_6G10090)"/>
    <property type="match status" value="1"/>
</dbReference>
<evidence type="ECO:0000256" key="4">
    <source>
        <dbReference type="ARBA" id="ARBA00021582"/>
    </source>
</evidence>
<dbReference type="InterPro" id="IPR006140">
    <property type="entry name" value="D-isomer_DH_NAD-bd"/>
</dbReference>
<dbReference type="PROSITE" id="PS00671">
    <property type="entry name" value="D_2_HYDROXYACID_DH_3"/>
    <property type="match status" value="1"/>
</dbReference>
<dbReference type="RefSeq" id="WP_419185828.1">
    <property type="nucleotide sequence ID" value="NZ_CP036290.1"/>
</dbReference>
<dbReference type="InterPro" id="IPR029753">
    <property type="entry name" value="D-isomer_DH_CS"/>
</dbReference>
<evidence type="ECO:0000256" key="10">
    <source>
        <dbReference type="ARBA" id="ARBA00048731"/>
    </source>
</evidence>
<dbReference type="InterPro" id="IPR006139">
    <property type="entry name" value="D-isomer_2_OHA_DH_cat_dom"/>
</dbReference>
<dbReference type="SUPFAM" id="SSF55021">
    <property type="entry name" value="ACT-like"/>
    <property type="match status" value="1"/>
</dbReference>
<dbReference type="PROSITE" id="PS51671">
    <property type="entry name" value="ACT"/>
    <property type="match status" value="1"/>
</dbReference>
<evidence type="ECO:0000256" key="5">
    <source>
        <dbReference type="ARBA" id="ARBA00022605"/>
    </source>
</evidence>
<dbReference type="SUPFAM" id="SSF51735">
    <property type="entry name" value="NAD(P)-binding Rossmann-fold domains"/>
    <property type="match status" value="1"/>
</dbReference>
<comment type="function">
    <text evidence="1">Catalyzes the reversible oxidation of 3-phospho-D-glycerate to 3-phosphonooxypyruvate, the first step of the phosphorylated L-serine biosynthesis pathway. Also catalyzes the reversible oxidation of 2-hydroxyglutarate to 2-oxoglutarate.</text>
</comment>
<evidence type="ECO:0000256" key="1">
    <source>
        <dbReference type="ARBA" id="ARBA00003800"/>
    </source>
</evidence>
<keyword evidence="5 11" id="KW-0028">Amino-acid biosynthesis</keyword>
<comment type="catalytic activity">
    <reaction evidence="9">
        <text>(R)-2-hydroxyglutarate + NAD(+) = 2-oxoglutarate + NADH + H(+)</text>
        <dbReference type="Rhea" id="RHEA:49612"/>
        <dbReference type="ChEBI" id="CHEBI:15378"/>
        <dbReference type="ChEBI" id="CHEBI:15801"/>
        <dbReference type="ChEBI" id="CHEBI:16810"/>
        <dbReference type="ChEBI" id="CHEBI:57540"/>
        <dbReference type="ChEBI" id="CHEBI:57945"/>
        <dbReference type="EC" id="1.1.1.399"/>
    </reaction>
</comment>
<keyword evidence="7 11" id="KW-0520">NAD</keyword>
<dbReference type="InterPro" id="IPR006236">
    <property type="entry name" value="PGDH"/>
</dbReference>
<dbReference type="GO" id="GO:0006564">
    <property type="term" value="P:L-serine biosynthetic process"/>
    <property type="evidence" value="ECO:0007669"/>
    <property type="project" value="UniProtKB-UniRule"/>
</dbReference>
<dbReference type="CDD" id="cd12173">
    <property type="entry name" value="PGDH_4"/>
    <property type="match status" value="1"/>
</dbReference>
<protein>
    <recommendedName>
        <fullName evidence="4 11">D-3-phosphoglycerate dehydrogenase</fullName>
        <ecNumber evidence="11">1.1.1.95</ecNumber>
    </recommendedName>
</protein>
<accession>A0A518D151</accession>
<dbReference type="SUPFAM" id="SSF143548">
    <property type="entry name" value="Serine metabolism enzymes domain"/>
    <property type="match status" value="1"/>
</dbReference>
<keyword evidence="8 11" id="KW-0718">Serine biosynthesis</keyword>
<dbReference type="Proteomes" id="UP000319342">
    <property type="component" value="Chromosome"/>
</dbReference>
<dbReference type="Pfam" id="PF02826">
    <property type="entry name" value="2-Hacid_dh_C"/>
    <property type="match status" value="1"/>
</dbReference>
<dbReference type="InterPro" id="IPR050857">
    <property type="entry name" value="D-2-hydroxyacid_DH"/>
</dbReference>
<evidence type="ECO:0000256" key="6">
    <source>
        <dbReference type="ARBA" id="ARBA00023002"/>
    </source>
</evidence>
<dbReference type="PANTHER" id="PTHR42789">
    <property type="entry name" value="D-ISOMER SPECIFIC 2-HYDROXYACID DEHYDROGENASE FAMILY PROTEIN (AFU_ORTHOLOGUE AFUA_6G10090)"/>
    <property type="match status" value="1"/>
</dbReference>
<evidence type="ECO:0000256" key="11">
    <source>
        <dbReference type="RuleBase" id="RU363003"/>
    </source>
</evidence>
<dbReference type="CDD" id="cd04879">
    <property type="entry name" value="ACT_3PGDH-like"/>
    <property type="match status" value="1"/>
</dbReference>
<dbReference type="GO" id="GO:0051287">
    <property type="term" value="F:NAD binding"/>
    <property type="evidence" value="ECO:0007669"/>
    <property type="project" value="UniProtKB-UniRule"/>
</dbReference>
<dbReference type="SUPFAM" id="SSF52283">
    <property type="entry name" value="Formate/glycerate dehydrogenase catalytic domain-like"/>
    <property type="match status" value="1"/>
</dbReference>
<dbReference type="Gene3D" id="3.30.70.260">
    <property type="match status" value="1"/>
</dbReference>
<dbReference type="NCBIfam" id="TIGR01327">
    <property type="entry name" value="PGDH"/>
    <property type="match status" value="1"/>
</dbReference>
<comment type="similarity">
    <text evidence="3 11">Belongs to the D-isomer specific 2-hydroxyacid dehydrogenase family.</text>
</comment>
<evidence type="ECO:0000256" key="8">
    <source>
        <dbReference type="ARBA" id="ARBA00023299"/>
    </source>
</evidence>
<dbReference type="GO" id="GO:0004617">
    <property type="term" value="F:phosphoglycerate dehydrogenase activity"/>
    <property type="evidence" value="ECO:0007669"/>
    <property type="project" value="UniProtKB-UniRule"/>
</dbReference>
<dbReference type="Pfam" id="PF01842">
    <property type="entry name" value="ACT"/>
    <property type="match status" value="1"/>
</dbReference>
<dbReference type="InterPro" id="IPR045626">
    <property type="entry name" value="PGDH_ASB_dom"/>
</dbReference>
<comment type="catalytic activity">
    <reaction evidence="10 11">
        <text>(2R)-3-phosphoglycerate + NAD(+) = 3-phosphooxypyruvate + NADH + H(+)</text>
        <dbReference type="Rhea" id="RHEA:12641"/>
        <dbReference type="ChEBI" id="CHEBI:15378"/>
        <dbReference type="ChEBI" id="CHEBI:18110"/>
        <dbReference type="ChEBI" id="CHEBI:57540"/>
        <dbReference type="ChEBI" id="CHEBI:57945"/>
        <dbReference type="ChEBI" id="CHEBI:58272"/>
        <dbReference type="EC" id="1.1.1.95"/>
    </reaction>
</comment>
<dbReference type="InterPro" id="IPR002912">
    <property type="entry name" value="ACT_dom"/>
</dbReference>
<dbReference type="Gene3D" id="3.40.50.720">
    <property type="entry name" value="NAD(P)-binding Rossmann-like Domain"/>
    <property type="match status" value="2"/>
</dbReference>
<keyword evidence="6 11" id="KW-0560">Oxidoreductase</keyword>
<dbReference type="EMBL" id="CP036290">
    <property type="protein sequence ID" value="QDU85190.1"/>
    <property type="molecule type" value="Genomic_DNA"/>
</dbReference>
<evidence type="ECO:0000256" key="7">
    <source>
        <dbReference type="ARBA" id="ARBA00023027"/>
    </source>
</evidence>
<dbReference type="UniPathway" id="UPA00135">
    <property type="reaction ID" value="UER00196"/>
</dbReference>
<dbReference type="Gene3D" id="3.30.1330.90">
    <property type="entry name" value="D-3-phosphoglycerate dehydrogenase, domain 3"/>
    <property type="match status" value="1"/>
</dbReference>
<evidence type="ECO:0000256" key="3">
    <source>
        <dbReference type="ARBA" id="ARBA00005854"/>
    </source>
</evidence>
<dbReference type="FunFam" id="3.40.50.720:FF:000021">
    <property type="entry name" value="D-3-phosphoglycerate dehydrogenase"/>
    <property type="match status" value="1"/>
</dbReference>
<proteinExistence type="inferred from homology"/>
<evidence type="ECO:0000259" key="12">
    <source>
        <dbReference type="PROSITE" id="PS51671"/>
    </source>
</evidence>
<gene>
    <name evidence="13" type="primary">serA</name>
    <name evidence="13" type="ORF">Pla163_23180</name>
</gene>
<evidence type="ECO:0000313" key="13">
    <source>
        <dbReference type="EMBL" id="QDU85190.1"/>
    </source>
</evidence>
<evidence type="ECO:0000256" key="9">
    <source>
        <dbReference type="ARBA" id="ARBA00048126"/>
    </source>
</evidence>
<dbReference type="Pfam" id="PF19304">
    <property type="entry name" value="PGDH_inter"/>
    <property type="match status" value="1"/>
</dbReference>
<dbReference type="InterPro" id="IPR029009">
    <property type="entry name" value="ASB_dom_sf"/>
</dbReference>
<sequence length="533" mass="56200">MTGVPRVLICDELAPSAVQILQARGLEVETRLGLDEAALCEAVTEFDACVVRSATKITRPVLEASTRLKAVGRAGIGVDNIDRTAATERGVVVMNTPGGNTLSTAELALTLCLSLARHIPAATRRVREGSWNKKGLMGAEMTGKTLGIVGLGRVGGLLAERALGIGMRVIAHDPYLESAGKGSPIAGVELVPFAELVPQVDFISLHVPLLDSTRGMVGAEAMRAMKNTAYIVNTSRGGVVDEAALLEALDAGEIAGAALDVLEVEPPAADNPLLTHEKVVVTPHLGASSAEAQDRVADMIAEQLADYLLDGVARNAVNMPTFGAADMQRIAPALELAERMGSFAVQGLEGPANKVEITAGGALAEFGTQAFELAVLVGVLRHVVGGGVNFVNAPLLAKERGIHVLASCDEESIYHDGHLLVRVECKEGGVQVRGALFGNEPHFTRIDGVHVDLLAEGPLLLTRHEDQPGVLGKIGTTLGEHGVNIRRVDLGLSSQRPDGLASAFLRLDRTPEREVIADLESIEPIRWVRCVHP</sequence>
<dbReference type="EC" id="1.1.1.95" evidence="11"/>
<dbReference type="InterPro" id="IPR045865">
    <property type="entry name" value="ACT-like_dom_sf"/>
</dbReference>
<dbReference type="InterPro" id="IPR036291">
    <property type="entry name" value="NAD(P)-bd_dom_sf"/>
</dbReference>
<name>A0A518D151_9BACT</name>
<dbReference type="InterPro" id="IPR029752">
    <property type="entry name" value="D-isomer_DH_CS1"/>
</dbReference>
<dbReference type="AlphaFoldDB" id="A0A518D151"/>
<keyword evidence="14" id="KW-1185">Reference proteome</keyword>
<reference evidence="13 14" key="1">
    <citation type="submission" date="2019-02" db="EMBL/GenBank/DDBJ databases">
        <title>Deep-cultivation of Planctomycetes and their phenomic and genomic characterization uncovers novel biology.</title>
        <authorList>
            <person name="Wiegand S."/>
            <person name="Jogler M."/>
            <person name="Boedeker C."/>
            <person name="Pinto D."/>
            <person name="Vollmers J."/>
            <person name="Rivas-Marin E."/>
            <person name="Kohn T."/>
            <person name="Peeters S.H."/>
            <person name="Heuer A."/>
            <person name="Rast P."/>
            <person name="Oberbeckmann S."/>
            <person name="Bunk B."/>
            <person name="Jeske O."/>
            <person name="Meyerdierks A."/>
            <person name="Storesund J.E."/>
            <person name="Kallscheuer N."/>
            <person name="Luecker S."/>
            <person name="Lage O.M."/>
            <person name="Pohl T."/>
            <person name="Merkel B.J."/>
            <person name="Hornburger P."/>
            <person name="Mueller R.-W."/>
            <person name="Bruemmer F."/>
            <person name="Labrenz M."/>
            <person name="Spormann A.M."/>
            <person name="Op den Camp H."/>
            <person name="Overmann J."/>
            <person name="Amann R."/>
            <person name="Jetten M.S.M."/>
            <person name="Mascher T."/>
            <person name="Medema M.H."/>
            <person name="Devos D.P."/>
            <person name="Kaster A.-K."/>
            <person name="Ovreas L."/>
            <person name="Rohde M."/>
            <person name="Galperin M.Y."/>
            <person name="Jogler C."/>
        </authorList>
    </citation>
    <scope>NUCLEOTIDE SEQUENCE [LARGE SCALE GENOMIC DNA]</scope>
    <source>
        <strain evidence="13 14">Pla163</strain>
    </source>
</reference>
<dbReference type="PROSITE" id="PS00065">
    <property type="entry name" value="D_2_HYDROXYACID_DH_1"/>
    <property type="match status" value="1"/>
</dbReference>
<organism evidence="13 14">
    <name type="scientific">Rohdeia mirabilis</name>
    <dbReference type="NCBI Taxonomy" id="2528008"/>
    <lineage>
        <taxon>Bacteria</taxon>
        <taxon>Pseudomonadati</taxon>
        <taxon>Planctomycetota</taxon>
        <taxon>Planctomycetia</taxon>
        <taxon>Planctomycetia incertae sedis</taxon>
        <taxon>Rohdeia</taxon>
    </lineage>
</organism>
<feature type="domain" description="ACT" evidence="12">
    <location>
        <begin position="459"/>
        <end position="533"/>
    </location>
</feature>